<dbReference type="Proteomes" id="UP000054166">
    <property type="component" value="Unassembled WGS sequence"/>
</dbReference>
<evidence type="ECO:0000313" key="11">
    <source>
        <dbReference type="Proteomes" id="UP000054166"/>
    </source>
</evidence>
<dbReference type="GO" id="GO:0006629">
    <property type="term" value="P:lipid metabolic process"/>
    <property type="evidence" value="ECO:0007669"/>
    <property type="project" value="InterPro"/>
</dbReference>
<dbReference type="STRING" id="765440.A0A0C3BM66"/>
<feature type="domain" description="Wax synthase" evidence="9">
    <location>
        <begin position="254"/>
        <end position="329"/>
    </location>
</feature>
<keyword evidence="11" id="KW-1185">Reference proteome</keyword>
<name>A0A0C3BM66_PILCF</name>
<evidence type="ECO:0000313" key="10">
    <source>
        <dbReference type="EMBL" id="KIM78412.1"/>
    </source>
</evidence>
<reference evidence="10 11" key="1">
    <citation type="submission" date="2014-04" db="EMBL/GenBank/DDBJ databases">
        <authorList>
            <consortium name="DOE Joint Genome Institute"/>
            <person name="Kuo A."/>
            <person name="Tarkka M."/>
            <person name="Buscot F."/>
            <person name="Kohler A."/>
            <person name="Nagy L.G."/>
            <person name="Floudas D."/>
            <person name="Copeland A."/>
            <person name="Barry K.W."/>
            <person name="Cichocki N."/>
            <person name="Veneault-Fourrey C."/>
            <person name="LaButti K."/>
            <person name="Lindquist E.A."/>
            <person name="Lipzen A."/>
            <person name="Lundell T."/>
            <person name="Morin E."/>
            <person name="Murat C."/>
            <person name="Sun H."/>
            <person name="Tunlid A."/>
            <person name="Henrissat B."/>
            <person name="Grigoriev I.V."/>
            <person name="Hibbett D.S."/>
            <person name="Martin F."/>
            <person name="Nordberg H.P."/>
            <person name="Cantor M.N."/>
            <person name="Hua S.X."/>
        </authorList>
    </citation>
    <scope>NUCLEOTIDE SEQUENCE [LARGE SCALE GENOMIC DNA]</scope>
    <source>
        <strain evidence="10 11">F 1598</strain>
    </source>
</reference>
<evidence type="ECO:0000256" key="8">
    <source>
        <dbReference type="SAM" id="Phobius"/>
    </source>
</evidence>
<accession>A0A0C3BM66</accession>
<feature type="transmembrane region" description="Helical" evidence="8">
    <location>
        <begin position="25"/>
        <end position="44"/>
    </location>
</feature>
<dbReference type="InParanoid" id="A0A0C3BM66"/>
<comment type="similarity">
    <text evidence="3">Belongs to the wax synthase family.</text>
</comment>
<dbReference type="Pfam" id="PF13813">
    <property type="entry name" value="MBOAT_2"/>
    <property type="match status" value="1"/>
</dbReference>
<dbReference type="AlphaFoldDB" id="A0A0C3BM66"/>
<evidence type="ECO:0000256" key="4">
    <source>
        <dbReference type="ARBA" id="ARBA00022679"/>
    </source>
</evidence>
<keyword evidence="7 8" id="KW-0472">Membrane</keyword>
<evidence type="ECO:0000259" key="9">
    <source>
        <dbReference type="Pfam" id="PF13813"/>
    </source>
</evidence>
<comment type="subcellular location">
    <subcellularLocation>
        <location evidence="1">Membrane</location>
        <topology evidence="1">Multi-pass membrane protein</topology>
    </subcellularLocation>
</comment>
<feature type="transmembrane region" description="Helical" evidence="8">
    <location>
        <begin position="77"/>
        <end position="98"/>
    </location>
</feature>
<protein>
    <recommendedName>
        <fullName evidence="9">Wax synthase domain-containing protein</fullName>
    </recommendedName>
</protein>
<feature type="transmembrane region" description="Helical" evidence="8">
    <location>
        <begin position="51"/>
        <end position="71"/>
    </location>
</feature>
<reference evidence="11" key="2">
    <citation type="submission" date="2015-01" db="EMBL/GenBank/DDBJ databases">
        <title>Evolutionary Origins and Diversification of the Mycorrhizal Mutualists.</title>
        <authorList>
            <consortium name="DOE Joint Genome Institute"/>
            <consortium name="Mycorrhizal Genomics Consortium"/>
            <person name="Kohler A."/>
            <person name="Kuo A."/>
            <person name="Nagy L.G."/>
            <person name="Floudas D."/>
            <person name="Copeland A."/>
            <person name="Barry K.W."/>
            <person name="Cichocki N."/>
            <person name="Veneault-Fourrey C."/>
            <person name="LaButti K."/>
            <person name="Lindquist E.A."/>
            <person name="Lipzen A."/>
            <person name="Lundell T."/>
            <person name="Morin E."/>
            <person name="Murat C."/>
            <person name="Riley R."/>
            <person name="Ohm R."/>
            <person name="Sun H."/>
            <person name="Tunlid A."/>
            <person name="Henrissat B."/>
            <person name="Grigoriev I.V."/>
            <person name="Hibbett D.S."/>
            <person name="Martin F."/>
        </authorList>
    </citation>
    <scope>NUCLEOTIDE SEQUENCE [LARGE SCALE GENOMIC DNA]</scope>
    <source>
        <strain evidence="11">F 1598</strain>
    </source>
</reference>
<dbReference type="EMBL" id="KN833016">
    <property type="protein sequence ID" value="KIM78412.1"/>
    <property type="molecule type" value="Genomic_DNA"/>
</dbReference>
<keyword evidence="6 8" id="KW-1133">Transmembrane helix</keyword>
<dbReference type="InterPro" id="IPR032805">
    <property type="entry name" value="Wax_synthase_dom"/>
</dbReference>
<dbReference type="GO" id="GO:0008374">
    <property type="term" value="F:O-acyltransferase activity"/>
    <property type="evidence" value="ECO:0007669"/>
    <property type="project" value="InterPro"/>
</dbReference>
<evidence type="ECO:0000256" key="3">
    <source>
        <dbReference type="ARBA" id="ARBA00007282"/>
    </source>
</evidence>
<organism evidence="10 11">
    <name type="scientific">Piloderma croceum (strain F 1598)</name>
    <dbReference type="NCBI Taxonomy" id="765440"/>
    <lineage>
        <taxon>Eukaryota</taxon>
        <taxon>Fungi</taxon>
        <taxon>Dikarya</taxon>
        <taxon>Basidiomycota</taxon>
        <taxon>Agaricomycotina</taxon>
        <taxon>Agaricomycetes</taxon>
        <taxon>Agaricomycetidae</taxon>
        <taxon>Atheliales</taxon>
        <taxon>Atheliaceae</taxon>
        <taxon>Piloderma</taxon>
    </lineage>
</organism>
<proteinExistence type="inferred from homology"/>
<dbReference type="OrthoDB" id="1077582at2759"/>
<evidence type="ECO:0000256" key="1">
    <source>
        <dbReference type="ARBA" id="ARBA00004141"/>
    </source>
</evidence>
<sequence length="425" mass="48272">MLMQYDKLRLESFFPGLLVPPETSIPLSIGFVLLTISIYTVTWNSPPTNKFYVAWGSILRLGLAPCAIYSYLVYGFWPYETVGVGAAVGLAVIGQYGVMRVVETAYVGLIDVTPPHWIVEGKEVPLPTTISGRLAYAVDLATSLRGNSWFSKTHWDWAPKAFIDSPACRMSRAQFLWSNIISLIRQYFFLDVCDAIHKSRTWDRSNLYPITSLPWYEQVVFSVSICAQTILTITIPYTFIKCTFVSIGSHAESWPPMFNAPFTASSLADFWTQRWHAIFRRVFDRLSMTILLPIFRSSPPSLAQRTARSVVIFGLSATLHILVMHRASMLEPKYPGAFIDPSVLKFFLSQPIGLALEFLVLLPACNAFVPARWQSSVSRLWTWVFLVWVGRFWSDAWVFRGFLDEREKVVGWSVVRGVLYGKWAV</sequence>
<comment type="pathway">
    <text evidence="2">Secondary metabolite biosynthesis.</text>
</comment>
<dbReference type="PANTHER" id="PTHR31595">
    <property type="entry name" value="LONG-CHAIN-ALCOHOL O-FATTY-ACYLTRANSFERASE 3-RELATED"/>
    <property type="match status" value="1"/>
</dbReference>
<dbReference type="GO" id="GO:0016020">
    <property type="term" value="C:membrane"/>
    <property type="evidence" value="ECO:0007669"/>
    <property type="project" value="UniProtKB-SubCell"/>
</dbReference>
<dbReference type="InterPro" id="IPR044851">
    <property type="entry name" value="Wax_synthase"/>
</dbReference>
<keyword evidence="5 8" id="KW-0812">Transmembrane</keyword>
<feature type="transmembrane region" description="Helical" evidence="8">
    <location>
        <begin position="347"/>
        <end position="368"/>
    </location>
</feature>
<dbReference type="HOGENOM" id="CLU_685098_0_0_1"/>
<feature type="transmembrane region" description="Helical" evidence="8">
    <location>
        <begin position="306"/>
        <end position="327"/>
    </location>
</feature>
<dbReference type="PANTHER" id="PTHR31595:SF57">
    <property type="entry name" value="OS04G0481900 PROTEIN"/>
    <property type="match status" value="1"/>
</dbReference>
<gene>
    <name evidence="10" type="ORF">PILCRDRAFT_824298</name>
</gene>
<evidence type="ECO:0000256" key="5">
    <source>
        <dbReference type="ARBA" id="ARBA00022692"/>
    </source>
</evidence>
<evidence type="ECO:0000256" key="7">
    <source>
        <dbReference type="ARBA" id="ARBA00023136"/>
    </source>
</evidence>
<evidence type="ECO:0000256" key="2">
    <source>
        <dbReference type="ARBA" id="ARBA00005179"/>
    </source>
</evidence>
<evidence type="ECO:0000256" key="6">
    <source>
        <dbReference type="ARBA" id="ARBA00022989"/>
    </source>
</evidence>
<keyword evidence="4" id="KW-0808">Transferase</keyword>